<dbReference type="Pfam" id="PF24025">
    <property type="entry name" value="Ig_DR_A0283-like"/>
    <property type="match status" value="1"/>
</dbReference>
<evidence type="ECO:0000313" key="3">
    <source>
        <dbReference type="Proteomes" id="UP000608579"/>
    </source>
</evidence>
<feature type="domain" description="Fervidolysin/DR-A0283-like Ig-like" evidence="1">
    <location>
        <begin position="25"/>
        <end position="78"/>
    </location>
</feature>
<proteinExistence type="predicted"/>
<dbReference type="Proteomes" id="UP000608579">
    <property type="component" value="Unassembled WGS sequence"/>
</dbReference>
<sequence>MKKLTPVIAAAILLMSIITVSAQEQGEDTLLVHVVTPAGEELSGVVVKLSSGEVTQSFRTNATGWAIFKNIQPGEYDIETLQDALVLNRTTVSFPQTKVVTLIAP</sequence>
<gene>
    <name evidence="2" type="ORF">EYH45_07630</name>
</gene>
<dbReference type="AlphaFoldDB" id="A0A832ZX17"/>
<organism evidence="2 3">
    <name type="scientific">Caldiarchaeum subterraneum</name>
    <dbReference type="NCBI Taxonomy" id="311458"/>
    <lineage>
        <taxon>Archaea</taxon>
        <taxon>Nitrososphaerota</taxon>
        <taxon>Candidatus Caldarchaeales</taxon>
        <taxon>Candidatus Caldarchaeaceae</taxon>
        <taxon>Candidatus Caldarchaeum</taxon>
    </lineage>
</organism>
<evidence type="ECO:0000259" key="1">
    <source>
        <dbReference type="Pfam" id="PF24025"/>
    </source>
</evidence>
<reference evidence="2" key="1">
    <citation type="journal article" date="2020" name="ISME J.">
        <title>Gammaproteobacteria mediating utilization of methyl-, sulfur- and petroleum organic compounds in deep ocean hydrothermal plumes.</title>
        <authorList>
            <person name="Zhou Z."/>
            <person name="Liu Y."/>
            <person name="Pan J."/>
            <person name="Cron B.R."/>
            <person name="Toner B.M."/>
            <person name="Anantharaman K."/>
            <person name="Breier J.A."/>
            <person name="Dick G.J."/>
            <person name="Li M."/>
        </authorList>
    </citation>
    <scope>NUCLEOTIDE SEQUENCE</scope>
    <source>
        <strain evidence="2">SZUA-1515</strain>
    </source>
</reference>
<dbReference type="EMBL" id="DQVM01000149">
    <property type="protein sequence ID" value="HIQ30414.1"/>
    <property type="molecule type" value="Genomic_DNA"/>
</dbReference>
<dbReference type="InterPro" id="IPR013783">
    <property type="entry name" value="Ig-like_fold"/>
</dbReference>
<comment type="caution">
    <text evidence="2">The sequence shown here is derived from an EMBL/GenBank/DDBJ whole genome shotgun (WGS) entry which is preliminary data.</text>
</comment>
<name>A0A832ZX17_CALS0</name>
<accession>A0A832ZX17</accession>
<dbReference type="Gene3D" id="2.60.40.10">
    <property type="entry name" value="Immunoglobulins"/>
    <property type="match status" value="1"/>
</dbReference>
<evidence type="ECO:0000313" key="2">
    <source>
        <dbReference type="EMBL" id="HIQ30414.1"/>
    </source>
</evidence>
<feature type="non-terminal residue" evidence="2">
    <location>
        <position position="105"/>
    </location>
</feature>
<protein>
    <recommendedName>
        <fullName evidence="1">Fervidolysin/DR-A0283-like Ig-like domain-containing protein</fullName>
    </recommendedName>
</protein>
<dbReference type="SUPFAM" id="SSF49478">
    <property type="entry name" value="Cna protein B-type domain"/>
    <property type="match status" value="1"/>
</dbReference>
<dbReference type="InterPro" id="IPR056489">
    <property type="entry name" value="Ig_Fls_DR_A0283-like"/>
</dbReference>